<dbReference type="NCBIfam" id="TIGR02592">
    <property type="entry name" value="cas_Cas5h"/>
    <property type="match status" value="1"/>
</dbReference>
<dbReference type="STRING" id="75906.THERU_05045"/>
<evidence type="ECO:0000256" key="1">
    <source>
        <dbReference type="ARBA" id="ARBA00023118"/>
    </source>
</evidence>
<reference evidence="2 3" key="1">
    <citation type="submission" date="2013-12" db="EMBL/GenBank/DDBJ databases">
        <authorList>
            <consortium name="DOE Joint Genome Institute"/>
            <person name="Eisen J."/>
            <person name="Huntemann M."/>
            <person name="Han J."/>
            <person name="Chen A."/>
            <person name="Kyrpides N."/>
            <person name="Mavromatis K."/>
            <person name="Markowitz V."/>
            <person name="Palaniappan K."/>
            <person name="Ivanova N."/>
            <person name="Schaumberg A."/>
            <person name="Pati A."/>
            <person name="Liolios K."/>
            <person name="Nordberg H.P."/>
            <person name="Cantor M.N."/>
            <person name="Hua S.X."/>
            <person name="Woyke T."/>
        </authorList>
    </citation>
    <scope>NUCLEOTIDE SEQUENCE [LARGE SCALE GENOMIC DNA]</scope>
    <source>
        <strain evidence="2 3">DSM 23557</strain>
    </source>
</reference>
<dbReference type="OrthoDB" id="1805474at2"/>
<gene>
    <name evidence="2" type="ORF">THERU_05045</name>
</gene>
<dbReference type="EMBL" id="CP007028">
    <property type="protein sequence ID" value="AHE96134.1"/>
    <property type="molecule type" value="Genomic_DNA"/>
</dbReference>
<dbReference type="KEGG" id="trd:THERU_05045"/>
<dbReference type="NCBIfam" id="TIGR02593">
    <property type="entry name" value="CRISPR_cas5"/>
    <property type="match status" value="1"/>
</dbReference>
<keyword evidence="1" id="KW-0051">Antiviral defense</keyword>
<keyword evidence="3" id="KW-1185">Reference proteome</keyword>
<dbReference type="HOGENOM" id="CLU_090888_1_0_0"/>
<accession>W0DC49</accession>
<dbReference type="Gene3D" id="3.30.70.2660">
    <property type="match status" value="1"/>
</dbReference>
<dbReference type="PATRIC" id="fig|75906.3.peg.984"/>
<proteinExistence type="predicted"/>
<dbReference type="Pfam" id="PF09704">
    <property type="entry name" value="Cas_Cas5d"/>
    <property type="match status" value="1"/>
</dbReference>
<dbReference type="RefSeq" id="WP_025306168.1">
    <property type="nucleotide sequence ID" value="NZ_CP007028.1"/>
</dbReference>
<evidence type="ECO:0000313" key="2">
    <source>
        <dbReference type="EMBL" id="AHE96134.1"/>
    </source>
</evidence>
<dbReference type="InterPro" id="IPR013421">
    <property type="entry name" value="CRISPR-assoc_prot_Cas5_HALMA"/>
</dbReference>
<dbReference type="eggNOG" id="COG1688">
    <property type="taxonomic scope" value="Bacteria"/>
</dbReference>
<dbReference type="InterPro" id="IPR021124">
    <property type="entry name" value="CRISPR-assoc_prot_Cas5"/>
</dbReference>
<dbReference type="AlphaFoldDB" id="W0DC49"/>
<organism evidence="3">
    <name type="scientific">Thermocrinis ruber</name>
    <dbReference type="NCBI Taxonomy" id="75906"/>
    <lineage>
        <taxon>Bacteria</taxon>
        <taxon>Pseudomonadati</taxon>
        <taxon>Aquificota</taxon>
        <taxon>Aquificia</taxon>
        <taxon>Aquificales</taxon>
        <taxon>Aquificaceae</taxon>
        <taxon>Thermocrinis</taxon>
    </lineage>
</organism>
<sequence>MEALVFEVFGSLGHFRKFYTTSSALTYPFPPPTVLRGLVGAIIGLEREEYLTHTKDLKFAVQILSPVKTLTISVNFINTKRKGGGFEPSLKAQSKAEESARTQVIQQLVKDPRYRVFVLGDGNVFETLREHLELRKFFYTPVLGTSEHIAEIEYVGTFEVKELEDVEGRCYSVCPLELLEDLRITSIKIGKELIPYRMEEDRTASYTEVLYPKEPNTTIEGKFKKLWFVAMPSGEVGVCFMPHV</sequence>
<dbReference type="Proteomes" id="UP000018914">
    <property type="component" value="Chromosome"/>
</dbReference>
<evidence type="ECO:0000313" key="3">
    <source>
        <dbReference type="Proteomes" id="UP000018914"/>
    </source>
</evidence>
<dbReference type="InterPro" id="IPR013422">
    <property type="entry name" value="CRISPR-assoc_prot_Cas5_N"/>
</dbReference>
<dbReference type="GO" id="GO:0051607">
    <property type="term" value="P:defense response to virus"/>
    <property type="evidence" value="ECO:0007669"/>
    <property type="project" value="UniProtKB-KW"/>
</dbReference>
<protein>
    <submittedName>
        <fullName evidence="2">CRISPR-associated protein Cas5</fullName>
    </submittedName>
</protein>
<dbReference type="GO" id="GO:0043571">
    <property type="term" value="P:maintenance of CRISPR repeat elements"/>
    <property type="evidence" value="ECO:0007669"/>
    <property type="project" value="InterPro"/>
</dbReference>
<name>W0DC49_9AQUI</name>